<evidence type="ECO:0000256" key="5">
    <source>
        <dbReference type="ARBA" id="ARBA00022679"/>
    </source>
</evidence>
<gene>
    <name evidence="9" type="ORF">FQP86_14630</name>
</gene>
<dbReference type="EMBL" id="VNFH01000010">
    <property type="protein sequence ID" value="TVU68423.1"/>
    <property type="molecule type" value="Genomic_DNA"/>
</dbReference>
<dbReference type="Pfam" id="PF02390">
    <property type="entry name" value="Methyltransf_4"/>
    <property type="match status" value="1"/>
</dbReference>
<dbReference type="STRING" id="553385.GCA_000591415_01609"/>
<evidence type="ECO:0000256" key="1">
    <source>
        <dbReference type="ARBA" id="ARBA00000142"/>
    </source>
</evidence>
<dbReference type="GO" id="GO:0008176">
    <property type="term" value="F:tRNA (guanine(46)-N7)-methyltransferase activity"/>
    <property type="evidence" value="ECO:0007669"/>
    <property type="project" value="UniProtKB-EC"/>
</dbReference>
<comment type="function">
    <text evidence="2">Catalyzes the formation of N(7)-methylguanine at position 46 (m7G46) in tRNA.</text>
</comment>
<comment type="caution">
    <text evidence="9">The sequence shown here is derived from an EMBL/GenBank/DDBJ whole genome shotgun (WGS) entry which is preliminary data.</text>
</comment>
<dbReference type="EC" id="2.1.1.33" evidence="3"/>
<dbReference type="CDD" id="cd02440">
    <property type="entry name" value="AdoMet_MTases"/>
    <property type="match status" value="1"/>
</dbReference>
<feature type="region of interest" description="Disordered" evidence="8">
    <location>
        <begin position="1"/>
        <end position="32"/>
    </location>
</feature>
<accession>A0A558HH11</accession>
<keyword evidence="7" id="KW-0819">tRNA processing</keyword>
<dbReference type="GO" id="GO:0043527">
    <property type="term" value="C:tRNA methyltransferase complex"/>
    <property type="evidence" value="ECO:0007669"/>
    <property type="project" value="TreeGrafter"/>
</dbReference>
<keyword evidence="5 9" id="KW-0808">Transferase</keyword>
<dbReference type="OrthoDB" id="9809889at2"/>
<dbReference type="Gene3D" id="3.40.50.150">
    <property type="entry name" value="Vaccinia Virus protein VP39"/>
    <property type="match status" value="1"/>
</dbReference>
<dbReference type="PANTHER" id="PTHR23417">
    <property type="entry name" value="3-DEOXY-D-MANNO-OCTULOSONIC-ACID TRANSFERASE/TRNA GUANINE-N 7 - -METHYLTRANSFERASE"/>
    <property type="match status" value="1"/>
</dbReference>
<evidence type="ECO:0000313" key="10">
    <source>
        <dbReference type="Proteomes" id="UP000319941"/>
    </source>
</evidence>
<dbReference type="RefSeq" id="WP_024951772.1">
    <property type="nucleotide sequence ID" value="NZ_CAWOWR010000002.1"/>
</dbReference>
<proteinExistence type="predicted"/>
<reference evidence="9 10" key="1">
    <citation type="submission" date="2019-07" db="EMBL/GenBank/DDBJ databases">
        <title>Diversity of Bacteria from Kongsfjorden, Arctic.</title>
        <authorList>
            <person name="Yu Y."/>
        </authorList>
    </citation>
    <scope>NUCLEOTIDE SEQUENCE [LARGE SCALE GENOMIC DNA]</scope>
    <source>
        <strain evidence="9 10">SM1923</strain>
    </source>
</reference>
<evidence type="ECO:0000256" key="4">
    <source>
        <dbReference type="ARBA" id="ARBA00022603"/>
    </source>
</evidence>
<dbReference type="PANTHER" id="PTHR23417:SF14">
    <property type="entry name" value="PENTACOTRIPEPTIDE-REPEAT REGION OF PRORP DOMAIN-CONTAINING PROTEIN"/>
    <property type="match status" value="1"/>
</dbReference>
<evidence type="ECO:0000256" key="2">
    <source>
        <dbReference type="ARBA" id="ARBA00003015"/>
    </source>
</evidence>
<keyword evidence="4 9" id="KW-0489">Methyltransferase</keyword>
<keyword evidence="6" id="KW-0949">S-adenosyl-L-methionine</keyword>
<dbReference type="PROSITE" id="PS51625">
    <property type="entry name" value="SAM_MT_TRMB"/>
    <property type="match status" value="1"/>
</dbReference>
<name>A0A558HH11_9GAMM</name>
<keyword evidence="10" id="KW-1185">Reference proteome</keyword>
<feature type="compositionally biased region" description="Polar residues" evidence="8">
    <location>
        <begin position="1"/>
        <end position="13"/>
    </location>
</feature>
<protein>
    <recommendedName>
        <fullName evidence="3">tRNA (guanine(46)-N(7))-methyltransferase</fullName>
        <ecNumber evidence="3">2.1.1.33</ecNumber>
    </recommendedName>
</protein>
<evidence type="ECO:0000256" key="3">
    <source>
        <dbReference type="ARBA" id="ARBA00011977"/>
    </source>
</evidence>
<evidence type="ECO:0000256" key="7">
    <source>
        <dbReference type="ARBA" id="ARBA00022694"/>
    </source>
</evidence>
<dbReference type="SUPFAM" id="SSF53335">
    <property type="entry name" value="S-adenosyl-L-methionine-dependent methyltransferases"/>
    <property type="match status" value="1"/>
</dbReference>
<evidence type="ECO:0000256" key="6">
    <source>
        <dbReference type="ARBA" id="ARBA00022691"/>
    </source>
</evidence>
<dbReference type="AlphaFoldDB" id="A0A558HH11"/>
<comment type="catalytic activity">
    <reaction evidence="1">
        <text>guanosine(46) in tRNA + S-adenosyl-L-methionine = N(7)-methylguanosine(46) in tRNA + S-adenosyl-L-homocysteine</text>
        <dbReference type="Rhea" id="RHEA:42708"/>
        <dbReference type="Rhea" id="RHEA-COMP:10188"/>
        <dbReference type="Rhea" id="RHEA-COMP:10189"/>
        <dbReference type="ChEBI" id="CHEBI:57856"/>
        <dbReference type="ChEBI" id="CHEBI:59789"/>
        <dbReference type="ChEBI" id="CHEBI:74269"/>
        <dbReference type="ChEBI" id="CHEBI:74480"/>
        <dbReference type="EC" id="2.1.1.33"/>
    </reaction>
</comment>
<sequence length="229" mass="26301">MYANSRQIDSPQTGPHDDLERRVQRAMSHPLRKPVAEHTREAFMQADQWLSDQHKPLWLDSGCGVGRSTRQLALAYPDHAVIGVDRSEDRLSRKHGELPDNALLVRADLVDFWRLALAAGWAPAHHTLLYPNPYPKARHVKMRWQGHPVFPIIMALGGRLELRTNWDIYAQEFALAIGHATAIKVTAAPFVPEGDYLTHFERKYHESGQTLWRLECQLEHTPERYPLQV</sequence>
<dbReference type="InterPro" id="IPR029063">
    <property type="entry name" value="SAM-dependent_MTases_sf"/>
</dbReference>
<dbReference type="Proteomes" id="UP000319941">
    <property type="component" value="Unassembled WGS sequence"/>
</dbReference>
<dbReference type="InterPro" id="IPR003358">
    <property type="entry name" value="tRNA_(Gua-N-7)_MeTrfase_Trmb"/>
</dbReference>
<evidence type="ECO:0000256" key="8">
    <source>
        <dbReference type="SAM" id="MobiDB-lite"/>
    </source>
</evidence>
<evidence type="ECO:0000313" key="9">
    <source>
        <dbReference type="EMBL" id="TVU68423.1"/>
    </source>
</evidence>
<organism evidence="9 10">
    <name type="scientific">Cobetia crustatorum</name>
    <dbReference type="NCBI Taxonomy" id="553385"/>
    <lineage>
        <taxon>Bacteria</taxon>
        <taxon>Pseudomonadati</taxon>
        <taxon>Pseudomonadota</taxon>
        <taxon>Gammaproteobacteria</taxon>
        <taxon>Oceanospirillales</taxon>
        <taxon>Halomonadaceae</taxon>
        <taxon>Cobetia</taxon>
    </lineage>
</organism>